<dbReference type="EMBL" id="ADVG01000003">
    <property type="protein sequence ID" value="EFH83270.1"/>
    <property type="molecule type" value="Genomic_DNA"/>
</dbReference>
<keyword evidence="1" id="KW-0694">RNA-binding</keyword>
<dbReference type="InParanoid" id="D6TYJ0"/>
<dbReference type="InterPro" id="IPR012677">
    <property type="entry name" value="Nucleotide-bd_a/b_plait_sf"/>
</dbReference>
<keyword evidence="5" id="KW-1185">Reference proteome</keyword>
<evidence type="ECO:0000313" key="4">
    <source>
        <dbReference type="EMBL" id="EFH83270.1"/>
    </source>
</evidence>
<sequence length="109" mass="11869">MRIYVGGLPYQSTEQDLIQLFEQIGQVTFATVITDRETGRSKGFGFVEMSSDDEARVAIEQLNGSTLGNRTITVNEARERRAPGGGGGGYQSRDRRSNGGGGGGYRDRY</sequence>
<feature type="region of interest" description="Disordered" evidence="2">
    <location>
        <begin position="70"/>
        <end position="109"/>
    </location>
</feature>
<dbReference type="Gene3D" id="3.30.70.330">
    <property type="match status" value="1"/>
</dbReference>
<name>D6TYJ0_KTERA</name>
<proteinExistence type="predicted"/>
<dbReference type="eggNOG" id="COG0724">
    <property type="taxonomic scope" value="Bacteria"/>
</dbReference>
<gene>
    <name evidence="4" type="ORF">Krac_4213</name>
</gene>
<protein>
    <submittedName>
        <fullName evidence="4">RNP-1 like RNA-binding protein</fullName>
    </submittedName>
</protein>
<dbReference type="RefSeq" id="WP_007913860.1">
    <property type="nucleotide sequence ID" value="NZ_ADVG01000003.1"/>
</dbReference>
<dbReference type="STRING" id="485913.Krac_4213"/>
<evidence type="ECO:0000256" key="2">
    <source>
        <dbReference type="SAM" id="MobiDB-lite"/>
    </source>
</evidence>
<dbReference type="InterPro" id="IPR035979">
    <property type="entry name" value="RBD_domain_sf"/>
</dbReference>
<accession>D6TYJ0</accession>
<evidence type="ECO:0000259" key="3">
    <source>
        <dbReference type="PROSITE" id="PS50102"/>
    </source>
</evidence>
<dbReference type="PANTHER" id="PTHR48027">
    <property type="entry name" value="HETEROGENEOUS NUCLEAR RIBONUCLEOPROTEIN 87F-RELATED"/>
    <property type="match status" value="1"/>
</dbReference>
<reference evidence="4 5" key="1">
    <citation type="journal article" date="2011" name="Stand. Genomic Sci.">
        <title>Non-contiguous finished genome sequence and contextual data of the filamentous soil bacterium Ktedonobacter racemifer type strain (SOSP1-21).</title>
        <authorList>
            <person name="Chang Y.J."/>
            <person name="Land M."/>
            <person name="Hauser L."/>
            <person name="Chertkov O."/>
            <person name="Del Rio T.G."/>
            <person name="Nolan M."/>
            <person name="Copeland A."/>
            <person name="Tice H."/>
            <person name="Cheng J.F."/>
            <person name="Lucas S."/>
            <person name="Han C."/>
            <person name="Goodwin L."/>
            <person name="Pitluck S."/>
            <person name="Ivanova N."/>
            <person name="Ovchinikova G."/>
            <person name="Pati A."/>
            <person name="Chen A."/>
            <person name="Palaniappan K."/>
            <person name="Mavromatis K."/>
            <person name="Liolios K."/>
            <person name="Brettin T."/>
            <person name="Fiebig A."/>
            <person name="Rohde M."/>
            <person name="Abt B."/>
            <person name="Goker M."/>
            <person name="Detter J.C."/>
            <person name="Woyke T."/>
            <person name="Bristow J."/>
            <person name="Eisen J.A."/>
            <person name="Markowitz V."/>
            <person name="Hugenholtz P."/>
            <person name="Kyrpides N.C."/>
            <person name="Klenk H.P."/>
            <person name="Lapidus A."/>
        </authorList>
    </citation>
    <scope>NUCLEOTIDE SEQUENCE [LARGE SCALE GENOMIC DNA]</scope>
    <source>
        <strain evidence="5">DSM 44963</strain>
    </source>
</reference>
<comment type="caution">
    <text evidence="4">The sequence shown here is derived from an EMBL/GenBank/DDBJ whole genome shotgun (WGS) entry which is preliminary data.</text>
</comment>
<dbReference type="OrthoDB" id="9798855at2"/>
<dbReference type="CDD" id="cd21608">
    <property type="entry name" value="RRM2_NsCP33_like"/>
    <property type="match status" value="1"/>
</dbReference>
<dbReference type="InterPro" id="IPR052462">
    <property type="entry name" value="SLIRP/GR-RBP-like"/>
</dbReference>
<dbReference type="AlphaFoldDB" id="D6TYJ0"/>
<organism evidence="4 5">
    <name type="scientific">Ktedonobacter racemifer DSM 44963</name>
    <dbReference type="NCBI Taxonomy" id="485913"/>
    <lineage>
        <taxon>Bacteria</taxon>
        <taxon>Bacillati</taxon>
        <taxon>Chloroflexota</taxon>
        <taxon>Ktedonobacteria</taxon>
        <taxon>Ktedonobacterales</taxon>
        <taxon>Ktedonobacteraceae</taxon>
        <taxon>Ktedonobacter</taxon>
    </lineage>
</organism>
<feature type="compositionally biased region" description="Gly residues" evidence="2">
    <location>
        <begin position="98"/>
        <end position="109"/>
    </location>
</feature>
<feature type="domain" description="RRM" evidence="3">
    <location>
        <begin position="1"/>
        <end position="79"/>
    </location>
</feature>
<dbReference type="SUPFAM" id="SSF54928">
    <property type="entry name" value="RNA-binding domain, RBD"/>
    <property type="match status" value="1"/>
</dbReference>
<dbReference type="InterPro" id="IPR048289">
    <property type="entry name" value="RRM2_NsCP33-like"/>
</dbReference>
<dbReference type="Pfam" id="PF00076">
    <property type="entry name" value="RRM_1"/>
    <property type="match status" value="1"/>
</dbReference>
<evidence type="ECO:0000256" key="1">
    <source>
        <dbReference type="ARBA" id="ARBA00022884"/>
    </source>
</evidence>
<dbReference type="GO" id="GO:0003723">
    <property type="term" value="F:RNA binding"/>
    <property type="evidence" value="ECO:0007669"/>
    <property type="project" value="UniProtKB-KW"/>
</dbReference>
<dbReference type="SMART" id="SM00360">
    <property type="entry name" value="RRM"/>
    <property type="match status" value="1"/>
</dbReference>
<dbReference type="Proteomes" id="UP000004508">
    <property type="component" value="Unassembled WGS sequence"/>
</dbReference>
<dbReference type="InterPro" id="IPR000504">
    <property type="entry name" value="RRM_dom"/>
</dbReference>
<evidence type="ECO:0000313" key="5">
    <source>
        <dbReference type="Proteomes" id="UP000004508"/>
    </source>
</evidence>
<dbReference type="PROSITE" id="PS50102">
    <property type="entry name" value="RRM"/>
    <property type="match status" value="1"/>
</dbReference>